<evidence type="ECO:0000313" key="2">
    <source>
        <dbReference type="Proteomes" id="UP000327085"/>
    </source>
</evidence>
<dbReference type="Gramene" id="VVA12688">
    <property type="protein sequence ID" value="VVA12688"/>
    <property type="gene ID" value="Prudul26B005221"/>
</dbReference>
<dbReference type="InParanoid" id="A0A5E4EFT7"/>
<dbReference type="EMBL" id="CABIKO010000006">
    <property type="protein sequence ID" value="VVA12688.1"/>
    <property type="molecule type" value="Genomic_DNA"/>
</dbReference>
<gene>
    <name evidence="1" type="ORF">ALMOND_2B005221</name>
</gene>
<proteinExistence type="predicted"/>
<dbReference type="AlphaFoldDB" id="A0A5E4EFT7"/>
<accession>A0A5E4EFT7</accession>
<name>A0A5E4EFT7_PRUDU</name>
<organism evidence="1 2">
    <name type="scientific">Prunus dulcis</name>
    <name type="common">Almond</name>
    <name type="synonym">Amygdalus dulcis</name>
    <dbReference type="NCBI Taxonomy" id="3755"/>
    <lineage>
        <taxon>Eukaryota</taxon>
        <taxon>Viridiplantae</taxon>
        <taxon>Streptophyta</taxon>
        <taxon>Embryophyta</taxon>
        <taxon>Tracheophyta</taxon>
        <taxon>Spermatophyta</taxon>
        <taxon>Magnoliopsida</taxon>
        <taxon>eudicotyledons</taxon>
        <taxon>Gunneridae</taxon>
        <taxon>Pentapetalae</taxon>
        <taxon>rosids</taxon>
        <taxon>fabids</taxon>
        <taxon>Rosales</taxon>
        <taxon>Rosaceae</taxon>
        <taxon>Amygdaloideae</taxon>
        <taxon>Amygdaleae</taxon>
        <taxon>Prunus</taxon>
    </lineage>
</organism>
<protein>
    <submittedName>
        <fullName evidence="1">Uncharacterized protein</fullName>
    </submittedName>
</protein>
<dbReference type="Proteomes" id="UP000327085">
    <property type="component" value="Chromosome 6"/>
</dbReference>
<reference evidence="2" key="1">
    <citation type="journal article" date="2020" name="Plant J.">
        <title>Transposons played a major role in the diversification between the closely related almond and peach genomes: results from the almond genome sequence.</title>
        <authorList>
            <person name="Alioto T."/>
            <person name="Alexiou K.G."/>
            <person name="Bardil A."/>
            <person name="Barteri F."/>
            <person name="Castanera R."/>
            <person name="Cruz F."/>
            <person name="Dhingra A."/>
            <person name="Duval H."/>
            <person name="Fernandez I Marti A."/>
            <person name="Frias L."/>
            <person name="Galan B."/>
            <person name="Garcia J.L."/>
            <person name="Howad W."/>
            <person name="Gomez-Garrido J."/>
            <person name="Gut M."/>
            <person name="Julca I."/>
            <person name="Morata J."/>
            <person name="Puigdomenech P."/>
            <person name="Ribeca P."/>
            <person name="Rubio Cabetas M.J."/>
            <person name="Vlasova A."/>
            <person name="Wirthensohn M."/>
            <person name="Garcia-Mas J."/>
            <person name="Gabaldon T."/>
            <person name="Casacuberta J.M."/>
            <person name="Arus P."/>
        </authorList>
    </citation>
    <scope>NUCLEOTIDE SEQUENCE [LARGE SCALE GENOMIC DNA]</scope>
    <source>
        <strain evidence="2">cv. Texas</strain>
    </source>
</reference>
<evidence type="ECO:0000313" key="1">
    <source>
        <dbReference type="EMBL" id="VVA12688.1"/>
    </source>
</evidence>
<sequence>MDITIADEPASAGSDLRDNNLAATSTPAYFRFKSQAISSSMDITIADEPASAGSDLRDNNLAATSTPAYFRSCTLMGLFGSFGLDSFHGILEPSAEMLQHPSCMQNKPRF</sequence>